<keyword evidence="8" id="KW-0408">Iron</keyword>
<evidence type="ECO:0000259" key="17">
    <source>
        <dbReference type="PROSITE" id="PS51669"/>
    </source>
</evidence>
<evidence type="ECO:0000313" key="20">
    <source>
        <dbReference type="Proteomes" id="UP000614272"/>
    </source>
</evidence>
<evidence type="ECO:0000259" key="16">
    <source>
        <dbReference type="PROSITE" id="PS51085"/>
    </source>
</evidence>
<comment type="caution">
    <text evidence="19">The sequence shown here is derived from an EMBL/GenBank/DDBJ whole genome shotgun (WGS) entry which is preliminary data.</text>
</comment>
<comment type="catalytic activity">
    <reaction evidence="14">
        <text>a quinone + NADH + 5 H(+)(in) = a quinol + NAD(+) + 4 H(+)(out)</text>
        <dbReference type="Rhea" id="RHEA:57888"/>
        <dbReference type="ChEBI" id="CHEBI:15378"/>
        <dbReference type="ChEBI" id="CHEBI:24646"/>
        <dbReference type="ChEBI" id="CHEBI:57540"/>
        <dbReference type="ChEBI" id="CHEBI:57945"/>
        <dbReference type="ChEBI" id="CHEBI:132124"/>
    </reaction>
</comment>
<dbReference type="PROSITE" id="PS00643">
    <property type="entry name" value="COMPLEX1_75K_3"/>
    <property type="match status" value="1"/>
</dbReference>
<dbReference type="PROSITE" id="PS51839">
    <property type="entry name" value="4FE4S_HC3"/>
    <property type="match status" value="1"/>
</dbReference>
<dbReference type="Pfam" id="PF22117">
    <property type="entry name" value="Fer4_Nqo3"/>
    <property type="match status" value="1"/>
</dbReference>
<dbReference type="InterPro" id="IPR054351">
    <property type="entry name" value="NADH_UbQ_OxRdtase_ferredoxin"/>
</dbReference>
<evidence type="ECO:0000256" key="9">
    <source>
        <dbReference type="ARBA" id="ARBA00023014"/>
    </source>
</evidence>
<dbReference type="Pfam" id="PF13510">
    <property type="entry name" value="Fer2_4"/>
    <property type="match status" value="1"/>
</dbReference>
<dbReference type="Proteomes" id="UP000614272">
    <property type="component" value="Unassembled WGS sequence"/>
</dbReference>
<dbReference type="EMBL" id="BMGJ01000004">
    <property type="protein sequence ID" value="GGD60517.1"/>
    <property type="molecule type" value="Genomic_DNA"/>
</dbReference>
<evidence type="ECO:0000256" key="12">
    <source>
        <dbReference type="ARBA" id="ARBA00031577"/>
    </source>
</evidence>
<protein>
    <recommendedName>
        <fullName evidence="3">NADH-quinone oxidoreductase subunit G</fullName>
    </recommendedName>
    <alternativeName>
        <fullName evidence="12">NADH dehydrogenase I subunit G</fullName>
    </alternativeName>
    <alternativeName>
        <fullName evidence="13">NDH-1 subunit G</fullName>
    </alternativeName>
</protein>
<dbReference type="InterPro" id="IPR000283">
    <property type="entry name" value="NADH_UbQ_OxRdtase_75kDa_su_CS"/>
</dbReference>
<keyword evidence="9" id="KW-0411">Iron-sulfur</keyword>
<evidence type="ECO:0000256" key="14">
    <source>
        <dbReference type="ARBA" id="ARBA00047712"/>
    </source>
</evidence>
<keyword evidence="5" id="KW-0001">2Fe-2S</keyword>
<dbReference type="PROSITE" id="PS51669">
    <property type="entry name" value="4FE4S_MOW_BIS_MGD"/>
    <property type="match status" value="1"/>
</dbReference>
<dbReference type="InterPro" id="IPR050123">
    <property type="entry name" value="Prok_molybdopt-oxidoreductase"/>
</dbReference>
<keyword evidence="10" id="KW-0830">Ubiquinone</keyword>
<evidence type="ECO:0000256" key="5">
    <source>
        <dbReference type="ARBA" id="ARBA00022714"/>
    </source>
</evidence>
<evidence type="ECO:0000256" key="4">
    <source>
        <dbReference type="ARBA" id="ARBA00022485"/>
    </source>
</evidence>
<feature type="domain" description="2Fe-2S ferredoxin-type" evidence="16">
    <location>
        <begin position="1"/>
        <end position="83"/>
    </location>
</feature>
<dbReference type="PANTHER" id="PTHR43105">
    <property type="entry name" value="RESPIRATORY NITRATE REDUCTASE"/>
    <property type="match status" value="1"/>
</dbReference>
<keyword evidence="7" id="KW-0479">Metal-binding</keyword>
<evidence type="ECO:0000259" key="18">
    <source>
        <dbReference type="PROSITE" id="PS51839"/>
    </source>
</evidence>
<evidence type="ECO:0000256" key="1">
    <source>
        <dbReference type="ARBA" id="ARBA00001966"/>
    </source>
</evidence>
<keyword evidence="20" id="KW-1185">Reference proteome</keyword>
<sequence>MIKIFIDGQDYKVIEGQNLLQACLSLKLNLPYFCWHPSMGSVGACRQCAVTRYEDEDDRQGKIIIACMTPVEEGMRVSVKQSQESEFREQIIAAMMTHHPHDCPVCAEGGECHLQDMTVMTGHYARQFKGRKTSFNNQYLGPLLKHEMNRCITCYRCVRFYRDYAGGEDLSAQASKNHVYFGRQTDGVLQSEFAGNLAEVCPTGVFTDKPFGNHYSRKWDMQAAPSVCQHCSVGCNTSLSERYGSVRRVTNRFNAHLNGYFLCDRGRYGFDFVNSPQRCQQIRSSNKPAQWQDDSLQRVLSAPGRWIGIGSSQASLEDNFALQQLVGKDNFCPDLDDKQQSLMQLHGEILQQYPMASLAEIERADAVLILGEDINCSAPRMALAIRQALLNKARDKVETLNVPGWQDAAVRNVLPDNPVPLIWFGYGESELQSSAQLQLLCDDHQAARQGFALAGLLCGHNVGVEVSEAQQQTRQAAGILQKASRPLLIGGWSAGNPALLAALANLRKALGEKASMAIAAPEHNSLGLSVLMQKGHLSAASLEQSIDREPVNLLVLDYKSQSWRTRMASLMEKAKQTVRLGLLGNESAEEALLPVAAFSECSGSAVNYQGRVQYWQPASKASGDCLPGWQWLVHLAKIQQKSLAEVEDLGQLRQRLMADYPQLEGAWENDPRQQAIAQQPPRYSGRTAMLANQTVHEPKPYAEPQAPYRQSMEGGEPRHSETHAQPYSWWPGWNSNQSMHKFQQEYRGPELEQQHSTVAFAHFQSPGWFKWRNQWSGSKHRGYRLLFLGQVFGSDGLSLEAPAIAELCERAQLWMRQDQADGLGLKPGQWVQCDGLPLWLQVGISKQVPQNCLLAYVPADEALPFKVCEHFDVADLPQAEALEKQYRSHLDDLKTNMQMRQARLLHQDEFIPIRFVEGVN</sequence>
<dbReference type="Pfam" id="PF04879">
    <property type="entry name" value="Molybdop_Fe4S4"/>
    <property type="match status" value="1"/>
</dbReference>
<feature type="domain" description="4Fe-4S His(Cys)3-ligated-type" evidence="18">
    <location>
        <begin position="83"/>
        <end position="122"/>
    </location>
</feature>
<evidence type="ECO:0000256" key="13">
    <source>
        <dbReference type="ARBA" id="ARBA00032783"/>
    </source>
</evidence>
<dbReference type="InterPro" id="IPR036010">
    <property type="entry name" value="2Fe-2S_ferredoxin-like_sf"/>
</dbReference>
<evidence type="ECO:0000256" key="3">
    <source>
        <dbReference type="ARBA" id="ARBA00019902"/>
    </source>
</evidence>
<dbReference type="RefSeq" id="WP_099035819.1">
    <property type="nucleotide sequence ID" value="NZ_BMGJ01000004.1"/>
</dbReference>
<evidence type="ECO:0000256" key="2">
    <source>
        <dbReference type="ARBA" id="ARBA00005404"/>
    </source>
</evidence>
<dbReference type="InterPro" id="IPR010228">
    <property type="entry name" value="NADH_UbQ_OxRdtase_Gsu"/>
</dbReference>
<keyword evidence="4" id="KW-0004">4Fe-4S</keyword>
<dbReference type="SUPFAM" id="SSF54862">
    <property type="entry name" value="4Fe-4S ferredoxins"/>
    <property type="match status" value="1"/>
</dbReference>
<dbReference type="SMART" id="SM00926">
    <property type="entry name" value="Molybdop_Fe4S4"/>
    <property type="match status" value="1"/>
</dbReference>
<name>A0ABQ1R8Q1_9ALTE</name>
<dbReference type="PROSITE" id="PS00641">
    <property type="entry name" value="COMPLEX1_75K_1"/>
    <property type="match status" value="1"/>
</dbReference>
<keyword evidence="6" id="KW-0874">Quinone</keyword>
<dbReference type="SUPFAM" id="SSF53706">
    <property type="entry name" value="Formate dehydrogenase/DMSO reductase, domains 1-3"/>
    <property type="match status" value="1"/>
</dbReference>
<reference evidence="20" key="1">
    <citation type="journal article" date="2019" name="Int. J. Syst. Evol. Microbiol.">
        <title>The Global Catalogue of Microorganisms (GCM) 10K type strain sequencing project: providing services to taxonomists for standard genome sequencing and annotation.</title>
        <authorList>
            <consortium name="The Broad Institute Genomics Platform"/>
            <consortium name="The Broad Institute Genome Sequencing Center for Infectious Disease"/>
            <person name="Wu L."/>
            <person name="Ma J."/>
        </authorList>
    </citation>
    <scope>NUCLEOTIDE SEQUENCE [LARGE SCALE GENOMIC DNA]</scope>
    <source>
        <strain evidence="20">CGMCC 1.12923</strain>
    </source>
</reference>
<evidence type="ECO:0000256" key="15">
    <source>
        <dbReference type="SAM" id="MobiDB-lite"/>
    </source>
</evidence>
<feature type="region of interest" description="Disordered" evidence="15">
    <location>
        <begin position="698"/>
        <end position="723"/>
    </location>
</feature>
<dbReference type="InterPro" id="IPR019574">
    <property type="entry name" value="NADH_UbQ_OxRdtase_Gsu_4Fe4S-bd"/>
</dbReference>
<comment type="similarity">
    <text evidence="2">Belongs to the complex I 75 kDa subunit family.</text>
</comment>
<dbReference type="Pfam" id="PF10588">
    <property type="entry name" value="NADH-G_4Fe-4S_3"/>
    <property type="match status" value="1"/>
</dbReference>
<dbReference type="Gene3D" id="3.10.20.740">
    <property type="match status" value="1"/>
</dbReference>
<evidence type="ECO:0000256" key="10">
    <source>
        <dbReference type="ARBA" id="ARBA00023075"/>
    </source>
</evidence>
<dbReference type="Gene3D" id="3.40.50.740">
    <property type="match status" value="1"/>
</dbReference>
<comment type="cofactor">
    <cofactor evidence="1">
        <name>[4Fe-4S] cluster</name>
        <dbReference type="ChEBI" id="CHEBI:49883"/>
    </cofactor>
</comment>
<dbReference type="SUPFAM" id="SSF54292">
    <property type="entry name" value="2Fe-2S ferredoxin-like"/>
    <property type="match status" value="1"/>
</dbReference>
<comment type="subunit">
    <text evidence="11">Composed of 13 different subunits. Subunits NuoCD, E, F, and G constitute the peripheral sector of the complex.</text>
</comment>
<proteinExistence type="inferred from homology"/>
<dbReference type="PROSITE" id="PS51085">
    <property type="entry name" value="2FE2S_FER_2"/>
    <property type="match status" value="1"/>
</dbReference>
<dbReference type="InterPro" id="IPR001041">
    <property type="entry name" value="2Fe-2S_ferredoxin-type"/>
</dbReference>
<dbReference type="Gene3D" id="2.20.25.90">
    <property type="entry name" value="ADC-like domains"/>
    <property type="match status" value="1"/>
</dbReference>
<dbReference type="NCBIfam" id="TIGR01973">
    <property type="entry name" value="NuoG"/>
    <property type="match status" value="1"/>
</dbReference>
<dbReference type="SMART" id="SM00929">
    <property type="entry name" value="NADH-G_4Fe-4S_3"/>
    <property type="match status" value="1"/>
</dbReference>
<feature type="domain" description="4Fe-4S Mo/W bis-MGD-type" evidence="17">
    <location>
        <begin position="221"/>
        <end position="277"/>
    </location>
</feature>
<dbReference type="InterPro" id="IPR006963">
    <property type="entry name" value="Mopterin_OxRdtase_4Fe-4S_dom"/>
</dbReference>
<dbReference type="CDD" id="cd00207">
    <property type="entry name" value="fer2"/>
    <property type="match status" value="1"/>
</dbReference>
<evidence type="ECO:0000256" key="11">
    <source>
        <dbReference type="ARBA" id="ARBA00026021"/>
    </source>
</evidence>
<evidence type="ECO:0000313" key="19">
    <source>
        <dbReference type="EMBL" id="GGD60517.1"/>
    </source>
</evidence>
<gene>
    <name evidence="19" type="primary">nuoG</name>
    <name evidence="19" type="ORF">GCM10011357_14750</name>
</gene>
<evidence type="ECO:0000256" key="8">
    <source>
        <dbReference type="ARBA" id="ARBA00023004"/>
    </source>
</evidence>
<dbReference type="PANTHER" id="PTHR43105:SF10">
    <property type="entry name" value="NADH-QUINONE OXIDOREDUCTASE SUBUNIT G"/>
    <property type="match status" value="1"/>
</dbReference>
<evidence type="ECO:0000256" key="7">
    <source>
        <dbReference type="ARBA" id="ARBA00022723"/>
    </source>
</evidence>
<organism evidence="19 20">
    <name type="scientific">Lacimicrobium alkaliphilum</name>
    <dbReference type="NCBI Taxonomy" id="1526571"/>
    <lineage>
        <taxon>Bacteria</taxon>
        <taxon>Pseudomonadati</taxon>
        <taxon>Pseudomonadota</taxon>
        <taxon>Gammaproteobacteria</taxon>
        <taxon>Alteromonadales</taxon>
        <taxon>Alteromonadaceae</taxon>
        <taxon>Lacimicrobium</taxon>
    </lineage>
</organism>
<evidence type="ECO:0000256" key="6">
    <source>
        <dbReference type="ARBA" id="ARBA00022719"/>
    </source>
</evidence>
<accession>A0ABQ1R8Q1</accession>